<dbReference type="GO" id="GO:0016020">
    <property type="term" value="C:membrane"/>
    <property type="evidence" value="ECO:0007669"/>
    <property type="project" value="UniProtKB-SubCell"/>
</dbReference>
<dbReference type="EnsemblMetazoa" id="XM_038218194.1">
    <property type="protein sequence ID" value="XP_038074122.1"/>
    <property type="gene ID" value="LOC119742153"/>
</dbReference>
<proteinExistence type="inferred from homology"/>
<feature type="transmembrane region" description="Helical" evidence="7">
    <location>
        <begin position="6"/>
        <end position="28"/>
    </location>
</feature>
<evidence type="ECO:0000256" key="6">
    <source>
        <dbReference type="ARBA" id="ARBA00025797"/>
    </source>
</evidence>
<evidence type="ECO:0000256" key="2">
    <source>
        <dbReference type="ARBA" id="ARBA00022692"/>
    </source>
</evidence>
<reference evidence="9" key="1">
    <citation type="submission" date="2022-11" db="UniProtKB">
        <authorList>
            <consortium name="EnsemblMetazoa"/>
        </authorList>
    </citation>
    <scope>IDENTIFICATION</scope>
</reference>
<dbReference type="Pfam" id="PF09335">
    <property type="entry name" value="VTT_dom"/>
    <property type="match status" value="1"/>
</dbReference>
<evidence type="ECO:0000256" key="5">
    <source>
        <dbReference type="ARBA" id="ARBA00023136"/>
    </source>
</evidence>
<dbReference type="CTD" id="90407"/>
<evidence type="ECO:0000256" key="7">
    <source>
        <dbReference type="SAM" id="Phobius"/>
    </source>
</evidence>
<keyword evidence="5 7" id="KW-0472">Membrane</keyword>
<keyword evidence="3" id="KW-0732">Signal</keyword>
<sequence>MAVWTAFFTVGLAFSSATFWLYLLSINLPSLPENPQLRNESVELRFPTNLEDLTDLAEVLQDYKANHYGYVMLLFCSAYLYKQTFAIPGSVFMNLLGGALFGIWYAFPLCCLLTAIGASFCYLLSHVCGRAVVMKYFSRRIQPLQKKVEDNLDSLFFFLLFLRLFPMSPNWFLNISSPIIGVPLLQFFLSVLIGLMPYNFICIQTGSILSSVTSLSEIITTDVMLRLAGTAAVALLPGLAFRKYKRRVKSD</sequence>
<dbReference type="PANTHER" id="PTHR43220:SF21">
    <property type="entry name" value="TRANSMEMBRANE PROTEIN 41A"/>
    <property type="match status" value="1"/>
</dbReference>
<protein>
    <recommendedName>
        <fullName evidence="8">VTT domain-containing protein</fullName>
    </recommendedName>
</protein>
<dbReference type="Proteomes" id="UP000887568">
    <property type="component" value="Unplaced"/>
</dbReference>
<comment type="similarity">
    <text evidence="6">Belongs to the TMEM41 family.</text>
</comment>
<dbReference type="OrthoDB" id="3364966at2759"/>
<evidence type="ECO:0000259" key="8">
    <source>
        <dbReference type="Pfam" id="PF09335"/>
    </source>
</evidence>
<evidence type="ECO:0000256" key="4">
    <source>
        <dbReference type="ARBA" id="ARBA00022989"/>
    </source>
</evidence>
<dbReference type="OMA" id="DNRDCLF"/>
<keyword evidence="2 7" id="KW-0812">Transmembrane</keyword>
<evidence type="ECO:0000256" key="3">
    <source>
        <dbReference type="ARBA" id="ARBA00022729"/>
    </source>
</evidence>
<dbReference type="GeneID" id="119742153"/>
<dbReference type="InterPro" id="IPR045014">
    <property type="entry name" value="TM41A/B"/>
</dbReference>
<evidence type="ECO:0000256" key="1">
    <source>
        <dbReference type="ARBA" id="ARBA00004141"/>
    </source>
</evidence>
<evidence type="ECO:0000313" key="9">
    <source>
        <dbReference type="EnsemblMetazoa" id="XP_038074122.1"/>
    </source>
</evidence>
<evidence type="ECO:0000313" key="10">
    <source>
        <dbReference type="Proteomes" id="UP000887568"/>
    </source>
</evidence>
<keyword evidence="10" id="KW-1185">Reference proteome</keyword>
<feature type="domain" description="VTT" evidence="8">
    <location>
        <begin position="87"/>
        <end position="207"/>
    </location>
</feature>
<organism evidence="9 10">
    <name type="scientific">Patiria miniata</name>
    <name type="common">Bat star</name>
    <name type="synonym">Asterina miniata</name>
    <dbReference type="NCBI Taxonomy" id="46514"/>
    <lineage>
        <taxon>Eukaryota</taxon>
        <taxon>Metazoa</taxon>
        <taxon>Echinodermata</taxon>
        <taxon>Eleutherozoa</taxon>
        <taxon>Asterozoa</taxon>
        <taxon>Asteroidea</taxon>
        <taxon>Valvatacea</taxon>
        <taxon>Valvatida</taxon>
        <taxon>Asterinidae</taxon>
        <taxon>Patiria</taxon>
    </lineage>
</organism>
<dbReference type="RefSeq" id="XP_038074122.1">
    <property type="nucleotide sequence ID" value="XM_038218194.1"/>
</dbReference>
<feature type="transmembrane region" description="Helical" evidence="7">
    <location>
        <begin position="179"/>
        <end position="202"/>
    </location>
</feature>
<feature type="transmembrane region" description="Helical" evidence="7">
    <location>
        <begin position="223"/>
        <end position="241"/>
    </location>
</feature>
<comment type="subcellular location">
    <subcellularLocation>
        <location evidence="1">Membrane</location>
        <topology evidence="1">Multi-pass membrane protein</topology>
    </subcellularLocation>
</comment>
<accession>A0A914BFA7</accession>
<dbReference type="AlphaFoldDB" id="A0A914BFA7"/>
<dbReference type="InterPro" id="IPR032816">
    <property type="entry name" value="VTT_dom"/>
</dbReference>
<keyword evidence="4 7" id="KW-1133">Transmembrane helix</keyword>
<dbReference type="PANTHER" id="PTHR43220">
    <property type="match status" value="1"/>
</dbReference>
<name>A0A914BFA7_PATMI</name>
<feature type="transmembrane region" description="Helical" evidence="7">
    <location>
        <begin position="113"/>
        <end position="133"/>
    </location>
</feature>